<reference evidence="2" key="1">
    <citation type="submission" date="2023-03" db="EMBL/GenBank/DDBJ databases">
        <title>Massive genome expansion in bonnet fungi (Mycena s.s.) driven by repeated elements and novel gene families across ecological guilds.</title>
        <authorList>
            <consortium name="Lawrence Berkeley National Laboratory"/>
            <person name="Harder C.B."/>
            <person name="Miyauchi S."/>
            <person name="Viragh M."/>
            <person name="Kuo A."/>
            <person name="Thoen E."/>
            <person name="Andreopoulos B."/>
            <person name="Lu D."/>
            <person name="Skrede I."/>
            <person name="Drula E."/>
            <person name="Henrissat B."/>
            <person name="Morin E."/>
            <person name="Kohler A."/>
            <person name="Barry K."/>
            <person name="LaButti K."/>
            <person name="Morin E."/>
            <person name="Salamov A."/>
            <person name="Lipzen A."/>
            <person name="Mereny Z."/>
            <person name="Hegedus B."/>
            <person name="Baldrian P."/>
            <person name="Stursova M."/>
            <person name="Weitz H."/>
            <person name="Taylor A."/>
            <person name="Grigoriev I.V."/>
            <person name="Nagy L.G."/>
            <person name="Martin F."/>
            <person name="Kauserud H."/>
        </authorList>
    </citation>
    <scope>NUCLEOTIDE SEQUENCE</scope>
    <source>
        <strain evidence="2">9284</strain>
    </source>
</reference>
<feature type="domain" description="F-box" evidence="1">
    <location>
        <begin position="29"/>
        <end position="85"/>
    </location>
</feature>
<feature type="non-terminal residue" evidence="2">
    <location>
        <position position="225"/>
    </location>
</feature>
<organism evidence="2 3">
    <name type="scientific">Roridomyces roridus</name>
    <dbReference type="NCBI Taxonomy" id="1738132"/>
    <lineage>
        <taxon>Eukaryota</taxon>
        <taxon>Fungi</taxon>
        <taxon>Dikarya</taxon>
        <taxon>Basidiomycota</taxon>
        <taxon>Agaricomycotina</taxon>
        <taxon>Agaricomycetes</taxon>
        <taxon>Agaricomycetidae</taxon>
        <taxon>Agaricales</taxon>
        <taxon>Marasmiineae</taxon>
        <taxon>Mycenaceae</taxon>
        <taxon>Roridomyces</taxon>
    </lineage>
</organism>
<dbReference type="SUPFAM" id="SSF81383">
    <property type="entry name" value="F-box domain"/>
    <property type="match status" value="1"/>
</dbReference>
<dbReference type="Gene3D" id="1.20.1280.50">
    <property type="match status" value="1"/>
</dbReference>
<dbReference type="Proteomes" id="UP001221142">
    <property type="component" value="Unassembled WGS sequence"/>
</dbReference>
<accession>A0AAD7CIF9</accession>
<dbReference type="PROSITE" id="PS50181">
    <property type="entry name" value="FBOX"/>
    <property type="match status" value="1"/>
</dbReference>
<name>A0AAD7CIF9_9AGAR</name>
<gene>
    <name evidence="2" type="ORF">FB45DRAFT_886452</name>
</gene>
<comment type="caution">
    <text evidence="2">The sequence shown here is derived from an EMBL/GenBank/DDBJ whole genome shotgun (WGS) entry which is preliminary data.</text>
</comment>
<dbReference type="InterPro" id="IPR036047">
    <property type="entry name" value="F-box-like_dom_sf"/>
</dbReference>
<protein>
    <recommendedName>
        <fullName evidence="1">F-box domain-containing protein</fullName>
    </recommendedName>
</protein>
<dbReference type="AlphaFoldDB" id="A0AAD7CIF9"/>
<evidence type="ECO:0000313" key="3">
    <source>
        <dbReference type="Proteomes" id="UP001221142"/>
    </source>
</evidence>
<evidence type="ECO:0000259" key="1">
    <source>
        <dbReference type="PROSITE" id="PS50181"/>
    </source>
</evidence>
<dbReference type="InterPro" id="IPR001810">
    <property type="entry name" value="F-box_dom"/>
</dbReference>
<dbReference type="Pfam" id="PF12937">
    <property type="entry name" value="F-box-like"/>
    <property type="match status" value="1"/>
</dbReference>
<proteinExistence type="predicted"/>
<evidence type="ECO:0000313" key="2">
    <source>
        <dbReference type="EMBL" id="KAJ7649966.1"/>
    </source>
</evidence>
<keyword evidence="3" id="KW-1185">Reference proteome</keyword>
<dbReference type="EMBL" id="JARKIF010000001">
    <property type="protein sequence ID" value="KAJ7649966.1"/>
    <property type="molecule type" value="Genomic_DNA"/>
</dbReference>
<sequence>MDLGRVQDAIALLSAQRTELNEFIRKQGSLMLRRLPNEMLSEIFVRCVDADATFDPVNNAGWVLARVSRRWRSVALTTPDLWSHFVFRDYDYMQTRIHLPIPSRRFWEMQLERAQLAPLSIRFTVATTDELADIFFPVAHQWKEITFVNNWHFSLFVNLGIDFPCLKKIILNDASYLGGLVFPANAPDADLVTALPALTDLALRLQSSAPFPTQLRLPWSQLNTY</sequence>